<evidence type="ECO:0000313" key="4">
    <source>
        <dbReference type="Proteomes" id="UP000241647"/>
    </source>
</evidence>
<dbReference type="Pfam" id="PF03793">
    <property type="entry name" value="PASTA"/>
    <property type="match status" value="1"/>
</dbReference>
<evidence type="ECO:0000313" key="3">
    <source>
        <dbReference type="EMBL" id="PSR62038.1"/>
    </source>
</evidence>
<organism evidence="3 4">
    <name type="scientific">Nocardia nova</name>
    <dbReference type="NCBI Taxonomy" id="37330"/>
    <lineage>
        <taxon>Bacteria</taxon>
        <taxon>Bacillati</taxon>
        <taxon>Actinomycetota</taxon>
        <taxon>Actinomycetes</taxon>
        <taxon>Mycobacteriales</taxon>
        <taxon>Nocardiaceae</taxon>
        <taxon>Nocardia</taxon>
    </lineage>
</organism>
<dbReference type="EMBL" id="PYHS01000008">
    <property type="protein sequence ID" value="PSR62038.1"/>
    <property type="molecule type" value="Genomic_DNA"/>
</dbReference>
<dbReference type="PROSITE" id="PS51178">
    <property type="entry name" value="PASTA"/>
    <property type="match status" value="1"/>
</dbReference>
<name>A0A2T2Z2P7_9NOCA</name>
<accession>A0A2T2Z2P7</accession>
<sequence length="190" mass="18763">MPCPHTDTPANPAKATSIVSSPRGRAHRRGSNYGRDVPTTSFPCRSNHHRRAVLPLRISIAALALTAALSGCDSETTTPATSTTGATTSAGTAATSTGTPNAANPAQPTGTTTSPAAGTVSVPDVRGDRPALADQFLTAAGLHAHITGGTSRGPGGGQCVITTQNPDAGVSVPTGATIELTTGEVGGGQC</sequence>
<feature type="compositionally biased region" description="Low complexity" evidence="1">
    <location>
        <begin position="76"/>
        <end position="122"/>
    </location>
</feature>
<dbReference type="Proteomes" id="UP000241647">
    <property type="component" value="Unassembled WGS sequence"/>
</dbReference>
<feature type="region of interest" description="Disordered" evidence="1">
    <location>
        <begin position="1"/>
        <end position="45"/>
    </location>
</feature>
<feature type="region of interest" description="Disordered" evidence="1">
    <location>
        <begin position="71"/>
        <end position="122"/>
    </location>
</feature>
<evidence type="ECO:0000256" key="1">
    <source>
        <dbReference type="SAM" id="MobiDB-lite"/>
    </source>
</evidence>
<reference evidence="3 4" key="1">
    <citation type="submission" date="2018-02" db="EMBL/GenBank/DDBJ databases">
        <title>8 Nocardia nova and 1 Nocardia cyriacigeorgica strain used for evolution to TMP-SMX.</title>
        <authorList>
            <person name="Mehta H."/>
            <person name="Weng J."/>
            <person name="Shamoo Y."/>
        </authorList>
    </citation>
    <scope>NUCLEOTIDE SEQUENCE [LARGE SCALE GENOMIC DNA]</scope>
    <source>
        <strain evidence="3 4">ATCC 33727</strain>
    </source>
</reference>
<comment type="caution">
    <text evidence="3">The sequence shown here is derived from an EMBL/GenBank/DDBJ whole genome shotgun (WGS) entry which is preliminary data.</text>
</comment>
<feature type="domain" description="PASTA" evidence="2">
    <location>
        <begin position="116"/>
        <end position="184"/>
    </location>
</feature>
<dbReference type="InterPro" id="IPR005543">
    <property type="entry name" value="PASTA_dom"/>
</dbReference>
<dbReference type="Gene3D" id="3.30.10.20">
    <property type="match status" value="1"/>
</dbReference>
<proteinExistence type="predicted"/>
<protein>
    <recommendedName>
        <fullName evidence="2">PASTA domain-containing protein</fullName>
    </recommendedName>
</protein>
<evidence type="ECO:0000259" key="2">
    <source>
        <dbReference type="PROSITE" id="PS51178"/>
    </source>
</evidence>
<dbReference type="AlphaFoldDB" id="A0A2T2Z2P7"/>
<gene>
    <name evidence="3" type="ORF">C8259_18050</name>
</gene>